<dbReference type="EMBL" id="JABBWG010000033">
    <property type="protein sequence ID" value="KAG1809691.1"/>
    <property type="molecule type" value="Genomic_DNA"/>
</dbReference>
<name>A0A9P7E2D5_9AGAM</name>
<dbReference type="PANTHER" id="PTHR34365:SF7">
    <property type="entry name" value="GLYCINE-RICH DOMAIN-CONTAINING PROTEIN 1"/>
    <property type="match status" value="1"/>
</dbReference>
<keyword evidence="2" id="KW-1185">Reference proteome</keyword>
<dbReference type="RefSeq" id="XP_041189405.1">
    <property type="nucleotide sequence ID" value="XM_041336581.1"/>
</dbReference>
<dbReference type="AlphaFoldDB" id="A0A9P7E2D5"/>
<dbReference type="PANTHER" id="PTHR34365">
    <property type="entry name" value="ENOLASE (DUF1399)"/>
    <property type="match status" value="1"/>
</dbReference>
<dbReference type="Proteomes" id="UP000807769">
    <property type="component" value="Unassembled WGS sequence"/>
</dbReference>
<proteinExistence type="predicted"/>
<evidence type="ECO:0000313" key="1">
    <source>
        <dbReference type="EMBL" id="KAG1809691.1"/>
    </source>
</evidence>
<dbReference type="InterPro" id="IPR009836">
    <property type="entry name" value="GRDP-like"/>
</dbReference>
<dbReference type="OrthoDB" id="2684236at2759"/>
<dbReference type="GeneID" id="64630598"/>
<gene>
    <name evidence="1" type="ORF">BJ212DRAFT_1379091</name>
</gene>
<organism evidence="1 2">
    <name type="scientific">Suillus subaureus</name>
    <dbReference type="NCBI Taxonomy" id="48587"/>
    <lineage>
        <taxon>Eukaryota</taxon>
        <taxon>Fungi</taxon>
        <taxon>Dikarya</taxon>
        <taxon>Basidiomycota</taxon>
        <taxon>Agaricomycotina</taxon>
        <taxon>Agaricomycetes</taxon>
        <taxon>Agaricomycetidae</taxon>
        <taxon>Boletales</taxon>
        <taxon>Suillineae</taxon>
        <taxon>Suillaceae</taxon>
        <taxon>Suillus</taxon>
    </lineage>
</organism>
<evidence type="ECO:0000313" key="2">
    <source>
        <dbReference type="Proteomes" id="UP000807769"/>
    </source>
</evidence>
<protein>
    <submittedName>
        <fullName evidence="1">Uncharacterized protein</fullName>
    </submittedName>
</protein>
<accession>A0A9P7E2D5</accession>
<comment type="caution">
    <text evidence="1">The sequence shown here is derived from an EMBL/GenBank/DDBJ whole genome shotgun (WGS) entry which is preliminary data.</text>
</comment>
<dbReference type="Pfam" id="PF07173">
    <property type="entry name" value="GRDP-like"/>
    <property type="match status" value="1"/>
</dbReference>
<sequence length="583" mass="65793">MTEQLPPYTTIPQPEPEPPQYTLPETFNIGRCSTRHLVRPDQLKAHLQLLAAFSHLKQQVVASESLVAGLESDSEKRWVWFVNLAVERFERWCLTIKQSDTVEQRLPPIDVTMVWHAYLLNPSWYAEDTARISKLKPLAHFTDYFPNLLANPDLLTTDAPRHERVSAWERRTKSPYDPFASAADLTHKSIECPYCDRTILSPFLQSNGKGYAQSNFSVECECAQPITKELLGLYKFAKNIVEPTAPDTYLAGTLHTPRSTYDTGRGDTIKKRVLSSYIIFQKNDASDPVRQILINVQYDTTRMRTVLNKHLKPRLLNKIMGAYTDDRVFSLDLVGAVLRQASFVKKMVNLGWTEPGYFTNEVDAVALQHCIARYHAFLNIMAESPASFFVPTLDIDLGWHTHQLMASRYQNDCLSLVGRYVNHDDKVEEGQLATSFDITCRAWNNRYRVPYMHCGCPLPGDTIGQKLRRLLSSQTTSNVLLLPPKSDARAATHPSDHNAVFALHNMSASLRQRENRARKAEMRRLQAERNGRIVKRDGDVDHGIAFLYPVPMFYYYPGGCVAAAGAVVNGGLGCAAVSVAVFG</sequence>
<reference evidence="1" key="1">
    <citation type="journal article" date="2020" name="New Phytol.">
        <title>Comparative genomics reveals dynamic genome evolution in host specialist ectomycorrhizal fungi.</title>
        <authorList>
            <person name="Lofgren L.A."/>
            <person name="Nguyen N.H."/>
            <person name="Vilgalys R."/>
            <person name="Ruytinx J."/>
            <person name="Liao H.L."/>
            <person name="Branco S."/>
            <person name="Kuo A."/>
            <person name="LaButti K."/>
            <person name="Lipzen A."/>
            <person name="Andreopoulos W."/>
            <person name="Pangilinan J."/>
            <person name="Riley R."/>
            <person name="Hundley H."/>
            <person name="Na H."/>
            <person name="Barry K."/>
            <person name="Grigoriev I.V."/>
            <person name="Stajich J.E."/>
            <person name="Kennedy P.G."/>
        </authorList>
    </citation>
    <scope>NUCLEOTIDE SEQUENCE</scope>
    <source>
        <strain evidence="1">MN1</strain>
    </source>
</reference>